<feature type="compositionally biased region" description="Basic residues" evidence="1">
    <location>
        <begin position="439"/>
        <end position="449"/>
    </location>
</feature>
<evidence type="ECO:0000313" key="4">
    <source>
        <dbReference type="Proteomes" id="UP001230188"/>
    </source>
</evidence>
<accession>A0AAD7UER1</accession>
<dbReference type="AlphaFoldDB" id="A0AAD7UER1"/>
<comment type="caution">
    <text evidence="3">The sequence shown here is derived from an EMBL/GenBank/DDBJ whole genome shotgun (WGS) entry which is preliminary data.</text>
</comment>
<keyword evidence="2" id="KW-0732">Signal</keyword>
<evidence type="ECO:0000256" key="1">
    <source>
        <dbReference type="SAM" id="MobiDB-lite"/>
    </source>
</evidence>
<feature type="signal peptide" evidence="2">
    <location>
        <begin position="1"/>
        <end position="16"/>
    </location>
</feature>
<dbReference type="Proteomes" id="UP001230188">
    <property type="component" value="Unassembled WGS sequence"/>
</dbReference>
<feature type="region of interest" description="Disordered" evidence="1">
    <location>
        <begin position="431"/>
        <end position="480"/>
    </location>
</feature>
<evidence type="ECO:0000256" key="2">
    <source>
        <dbReference type="SAM" id="SignalP"/>
    </source>
</evidence>
<dbReference type="EMBL" id="JAQMWT010000351">
    <property type="protein sequence ID" value="KAJ8603438.1"/>
    <property type="molecule type" value="Genomic_DNA"/>
</dbReference>
<name>A0AAD7UER1_9STRA</name>
<evidence type="ECO:0000313" key="3">
    <source>
        <dbReference type="EMBL" id="KAJ8603438.1"/>
    </source>
</evidence>
<reference evidence="3" key="1">
    <citation type="submission" date="2023-01" db="EMBL/GenBank/DDBJ databases">
        <title>Metagenome sequencing of chrysophaentin producing Chrysophaeum taylorii.</title>
        <authorList>
            <person name="Davison J."/>
            <person name="Bewley C."/>
        </authorList>
    </citation>
    <scope>NUCLEOTIDE SEQUENCE</scope>
    <source>
        <strain evidence="3">NIES-1699</strain>
    </source>
</reference>
<organism evidence="3 4">
    <name type="scientific">Chrysophaeum taylorii</name>
    <dbReference type="NCBI Taxonomy" id="2483200"/>
    <lineage>
        <taxon>Eukaryota</taxon>
        <taxon>Sar</taxon>
        <taxon>Stramenopiles</taxon>
        <taxon>Ochrophyta</taxon>
        <taxon>Pelagophyceae</taxon>
        <taxon>Pelagomonadales</taxon>
        <taxon>Pelagomonadaceae</taxon>
        <taxon>Chrysophaeum</taxon>
    </lineage>
</organism>
<feature type="compositionally biased region" description="Low complexity" evidence="1">
    <location>
        <begin position="468"/>
        <end position="480"/>
    </location>
</feature>
<feature type="chain" id="PRO_5042015898" description="Exostosin GT47 domain-containing protein" evidence="2">
    <location>
        <begin position="17"/>
        <end position="480"/>
    </location>
</feature>
<protein>
    <recommendedName>
        <fullName evidence="5">Exostosin GT47 domain-containing protein</fullName>
    </recommendedName>
</protein>
<keyword evidence="4" id="KW-1185">Reference proteome</keyword>
<evidence type="ECO:0008006" key="5">
    <source>
        <dbReference type="Google" id="ProtNLM"/>
    </source>
</evidence>
<gene>
    <name evidence="3" type="ORF">CTAYLR_003971</name>
</gene>
<proteinExistence type="predicted"/>
<sequence>MRWWWWWWVFGVGAAGDKYTRCIVAVSAAAANGSSACESERVCEASPPRSCLLSRIPWQSPERAVECCLECCVMYWEAVLGLSRVREAWRIIRGLEDEEVVLKTRLEWKDRVAFELSQLLLNPQLSLQVEIHKIRKKHPGLLATTPLDIGLITTTNNVGIARTYKTAPIHRLVKNCSVLNFGDSPLVDFKTLQVKAPELLRWPRGGRIFAANANTRSLVDPANPHRDKVMITGHSASRRMHLLLGQKVTTTTTERSTFFLCCCMTSGSNRGGRVERALQMQPELCENFNPDDGFGHVDADVYADRLLDSKIVWSPRGHGLSCFRDHEALLAGAAVVLDNYVGLDGFEGVDADPGRFPSWDPLVPVIWVPLDASKCKIHSTCARPTRNITKSWLEEQYKKIHNQREKLDLKRAYWPFWLYHIFAHLEPRYEDEVDVSPPPKKKKKKKKKTAAAAAADIKKKNRKKNPFSSASSPSSWLWWW</sequence>